<evidence type="ECO:0000313" key="1">
    <source>
        <dbReference type="EMBL" id="OSY34541.1"/>
    </source>
</evidence>
<accession>A0A1Y2MHH4</accession>
<dbReference type="STRING" id="2074.BG845_06757"/>
<evidence type="ECO:0000313" key="2">
    <source>
        <dbReference type="Proteomes" id="UP000194360"/>
    </source>
</evidence>
<reference evidence="1 2" key="1">
    <citation type="submission" date="2016-09" db="EMBL/GenBank/DDBJ databases">
        <title>Pseudonocardia autotrophica DSM535, a candidate organism with high potential of specific P450 cytochromes.</title>
        <authorList>
            <person name="Grumaz C."/>
            <person name="Vainshtein Y."/>
            <person name="Kirstahler P."/>
            <person name="Sohn K."/>
        </authorList>
    </citation>
    <scope>NUCLEOTIDE SEQUENCE [LARGE SCALE GENOMIC DNA]</scope>
    <source>
        <strain evidence="1 2">DSM 535</strain>
    </source>
</reference>
<sequence>MTQDVRDGADTVVGAVVAFGTPADVARQVRAHRDAGADHVRLDPVVHDVETGVGQLEQMGTLLSAPAS</sequence>
<dbReference type="GO" id="GO:0016705">
    <property type="term" value="F:oxidoreductase activity, acting on paired donors, with incorporation or reduction of molecular oxygen"/>
    <property type="evidence" value="ECO:0007669"/>
    <property type="project" value="InterPro"/>
</dbReference>
<proteinExistence type="predicted"/>
<gene>
    <name evidence="1" type="ORF">BG845_06757</name>
</gene>
<keyword evidence="2" id="KW-1185">Reference proteome</keyword>
<dbReference type="AlphaFoldDB" id="A0A1Y2MHH4"/>
<dbReference type="Gene3D" id="3.20.20.30">
    <property type="entry name" value="Luciferase-like domain"/>
    <property type="match status" value="1"/>
</dbReference>
<dbReference type="RefSeq" id="WP_125911228.1">
    <property type="nucleotide sequence ID" value="NZ_AP018920.1"/>
</dbReference>
<dbReference type="SUPFAM" id="SSF51679">
    <property type="entry name" value="Bacterial luciferase-like"/>
    <property type="match status" value="1"/>
</dbReference>
<dbReference type="OrthoDB" id="4760590at2"/>
<organism evidence="1 2">
    <name type="scientific">Pseudonocardia autotrophica</name>
    <name type="common">Amycolata autotrophica</name>
    <name type="synonym">Nocardia autotrophica</name>
    <dbReference type="NCBI Taxonomy" id="2074"/>
    <lineage>
        <taxon>Bacteria</taxon>
        <taxon>Bacillati</taxon>
        <taxon>Actinomycetota</taxon>
        <taxon>Actinomycetes</taxon>
        <taxon>Pseudonocardiales</taxon>
        <taxon>Pseudonocardiaceae</taxon>
        <taxon>Pseudonocardia</taxon>
    </lineage>
</organism>
<name>A0A1Y2MHH4_PSEAH</name>
<dbReference type="EMBL" id="MIGB01000080">
    <property type="protein sequence ID" value="OSY34541.1"/>
    <property type="molecule type" value="Genomic_DNA"/>
</dbReference>
<dbReference type="Proteomes" id="UP000194360">
    <property type="component" value="Unassembled WGS sequence"/>
</dbReference>
<comment type="caution">
    <text evidence="1">The sequence shown here is derived from an EMBL/GenBank/DDBJ whole genome shotgun (WGS) entry which is preliminary data.</text>
</comment>
<protein>
    <recommendedName>
        <fullName evidence="3">Luciferase-like monooxygenase</fullName>
    </recommendedName>
</protein>
<evidence type="ECO:0008006" key="3">
    <source>
        <dbReference type="Google" id="ProtNLM"/>
    </source>
</evidence>
<dbReference type="InterPro" id="IPR036661">
    <property type="entry name" value="Luciferase-like_sf"/>
</dbReference>